<dbReference type="EMBL" id="ATJV01000103">
    <property type="protein sequence ID" value="EPZ14000.1"/>
    <property type="molecule type" value="Genomic_DNA"/>
</dbReference>
<keyword evidence="5" id="KW-1185">Reference proteome</keyword>
<dbReference type="InterPro" id="IPR011765">
    <property type="entry name" value="Pept_M16_N"/>
</dbReference>
<dbReference type="InterPro" id="IPR011249">
    <property type="entry name" value="Metalloenz_LuxS/M16"/>
</dbReference>
<dbReference type="SUPFAM" id="SSF63411">
    <property type="entry name" value="LuxS/MPP-like metallohydrolase"/>
    <property type="match status" value="2"/>
</dbReference>
<dbReference type="Proteomes" id="UP000015455">
    <property type="component" value="Unassembled WGS sequence"/>
</dbReference>
<evidence type="ECO:0000313" key="4">
    <source>
        <dbReference type="EMBL" id="EPZ14000.1"/>
    </source>
</evidence>
<dbReference type="PANTHER" id="PTHR11851">
    <property type="entry name" value="METALLOPROTEASE"/>
    <property type="match status" value="1"/>
</dbReference>
<accession>S9Z9U5</accession>
<feature type="domain" description="Peptidase M16 N-terminal" evidence="2">
    <location>
        <begin position="54"/>
        <end position="187"/>
    </location>
</feature>
<dbReference type="InterPro" id="IPR050361">
    <property type="entry name" value="MPP/UQCRC_Complex"/>
</dbReference>
<name>S9Z9U5_9RHOO</name>
<dbReference type="eggNOG" id="COG0612">
    <property type="taxonomic scope" value="Bacteria"/>
</dbReference>
<keyword evidence="1" id="KW-0732">Signal</keyword>
<dbReference type="MEROPS" id="M16.970"/>
<evidence type="ECO:0000313" key="5">
    <source>
        <dbReference type="Proteomes" id="UP000015455"/>
    </source>
</evidence>
<dbReference type="OrthoDB" id="9811314at2"/>
<dbReference type="GO" id="GO:0046872">
    <property type="term" value="F:metal ion binding"/>
    <property type="evidence" value="ECO:0007669"/>
    <property type="project" value="InterPro"/>
</dbReference>
<dbReference type="PATRIC" id="fig|1348657.5.peg.3419"/>
<feature type="domain" description="Peptidase M16 C-terminal" evidence="3">
    <location>
        <begin position="195"/>
        <end position="371"/>
    </location>
</feature>
<dbReference type="Gene3D" id="3.30.830.10">
    <property type="entry name" value="Metalloenzyme, LuxS/M16 peptidase-like"/>
    <property type="match status" value="2"/>
</dbReference>
<dbReference type="Pfam" id="PF05193">
    <property type="entry name" value="Peptidase_M16_C"/>
    <property type="match status" value="1"/>
</dbReference>
<evidence type="ECO:0000256" key="1">
    <source>
        <dbReference type="SAM" id="SignalP"/>
    </source>
</evidence>
<proteinExistence type="predicted"/>
<protein>
    <recommendedName>
        <fullName evidence="6">Zinc protease</fullName>
    </recommendedName>
</protein>
<gene>
    <name evidence="4" type="ORF">M622_07020</name>
</gene>
<feature type="chain" id="PRO_5004560381" description="Zinc protease" evidence="1">
    <location>
        <begin position="29"/>
        <end position="456"/>
    </location>
</feature>
<dbReference type="InterPro" id="IPR007863">
    <property type="entry name" value="Peptidase_M16_C"/>
</dbReference>
<evidence type="ECO:0000259" key="3">
    <source>
        <dbReference type="Pfam" id="PF05193"/>
    </source>
</evidence>
<dbReference type="PANTHER" id="PTHR11851:SF224">
    <property type="entry name" value="PROCESSING PROTEASE"/>
    <property type="match status" value="1"/>
</dbReference>
<sequence length="456" mass="48258">MPHFLRSLTPVLAGFALLAQAAAGPALAGPKIEQWTAPTGARVLYVESRALPLIDIQIDFAAGAAYEPADKAGLASLTRSLLDAGTSELDEQQIADRIADIGAQIGGSTDNDRSALSIRTLSSAAERDAAIELAVGLLAQPSFPADILERERTRAIAGLREALTKPATLAARRFNELLYAGHPYGTSTTPESLQTITRDDLVDFHRQHFGALRASIAIVGDLNRATAEHIATRLSENLPPAEPAAALPTPAATQAQTLHIANPSAQAHILIGQPGMAREDADYFPLLVGNYVLGGGGFVSRLTKEVREKRGFAYSIYSYFAPQQVAGPFQIGLQTRGSQSAEALAVVRDTLVGFITEGPTAAELQAAKDNLINGFGLRLDSNAKILDYVAMIGFYRLPLDWLDSYPRQVAAVSVEQVRDAFARRIRGEQLVTVIAGGDGDHAAPSTPAAAAAPAAQ</sequence>
<dbReference type="RefSeq" id="WP_021250801.1">
    <property type="nucleotide sequence ID" value="NZ_ATJV01000103.1"/>
</dbReference>
<dbReference type="AlphaFoldDB" id="S9Z9U5"/>
<evidence type="ECO:0000259" key="2">
    <source>
        <dbReference type="Pfam" id="PF00675"/>
    </source>
</evidence>
<feature type="signal peptide" evidence="1">
    <location>
        <begin position="1"/>
        <end position="28"/>
    </location>
</feature>
<reference evidence="4 5" key="1">
    <citation type="submission" date="2013-06" db="EMBL/GenBank/DDBJ databases">
        <title>Draft genome sequence of Thauera terpenica.</title>
        <authorList>
            <person name="Liu B."/>
            <person name="Frostegard A.H."/>
            <person name="Shapleigh J.P."/>
        </authorList>
    </citation>
    <scope>NUCLEOTIDE SEQUENCE [LARGE SCALE GENOMIC DNA]</scope>
    <source>
        <strain evidence="4 5">58Eu</strain>
    </source>
</reference>
<dbReference type="STRING" id="1348657.M622_07020"/>
<organism evidence="4 5">
    <name type="scientific">Thauera terpenica 58Eu</name>
    <dbReference type="NCBI Taxonomy" id="1348657"/>
    <lineage>
        <taxon>Bacteria</taxon>
        <taxon>Pseudomonadati</taxon>
        <taxon>Pseudomonadota</taxon>
        <taxon>Betaproteobacteria</taxon>
        <taxon>Rhodocyclales</taxon>
        <taxon>Zoogloeaceae</taxon>
        <taxon>Thauera</taxon>
    </lineage>
</organism>
<comment type="caution">
    <text evidence="4">The sequence shown here is derived from an EMBL/GenBank/DDBJ whole genome shotgun (WGS) entry which is preliminary data.</text>
</comment>
<evidence type="ECO:0008006" key="6">
    <source>
        <dbReference type="Google" id="ProtNLM"/>
    </source>
</evidence>
<dbReference type="Pfam" id="PF00675">
    <property type="entry name" value="Peptidase_M16"/>
    <property type="match status" value="1"/>
</dbReference>